<dbReference type="PANTHER" id="PTHR43201">
    <property type="entry name" value="ACYL-COA SYNTHETASE"/>
    <property type="match status" value="1"/>
</dbReference>
<feature type="domain" description="AMP-dependent synthetase/ligase" evidence="3">
    <location>
        <begin position="6"/>
        <end position="358"/>
    </location>
</feature>
<keyword evidence="6" id="KW-1185">Reference proteome</keyword>
<dbReference type="InterPro" id="IPR020845">
    <property type="entry name" value="AMP-binding_CS"/>
</dbReference>
<sequence length="514" mass="56710">MYPGVHAATTPDKPALIMGGTGEVVTYRELDERSNQLARLWRDHGLGPGDHVAIFSENNARFLEVMWAALRSGLYITTINSYLSAEEVAYILDDSGSRSLVTTTAKADVAAEALRDAPNVSLPLLIGDPDPRFEPYVDAISAMSTERLDDEQAGEMMLYSSGTTGRPKGIKRPLSGKKVDEGMLIAGLLGGVFGANADTTYLSPAPLYHSAPIGFNLGVQSMGGTTVIMEKFDPVDALRLIEEHRATLSQWVPTMFVRMLKLPVEERERFDLSSMQVAIHAAAPCPVEVKQQMMDWWGPVLWEYYAGTELNGFCLVKPEEWLERPGTVGKPLIGEIHILDEEGNELPAGEAGTIYFGGGPPYEYHNAPDKTEGSKDPKGHGWTTLGDVGYLDEDGWLFLTDRKAFMIISGGVNIYPQEIEDCLIMHPKVADVAVFGIPDDEMGESVMAAVQLAEGVEPGEDLEAELRAFTREHIAGYKCPKRYEFLDELPRLPTGKLYKRKLRDAYWHGRDRAI</sequence>
<dbReference type="InterPro" id="IPR025110">
    <property type="entry name" value="AMP-bd_C"/>
</dbReference>
<dbReference type="Pfam" id="PF00501">
    <property type="entry name" value="AMP-binding"/>
    <property type="match status" value="1"/>
</dbReference>
<dbReference type="Gene3D" id="3.30.300.30">
    <property type="match status" value="1"/>
</dbReference>
<accession>A0A5Q2REI7</accession>
<comment type="similarity">
    <text evidence="1">Belongs to the ATP-dependent AMP-binding enzyme family.</text>
</comment>
<evidence type="ECO:0000256" key="2">
    <source>
        <dbReference type="ARBA" id="ARBA00022598"/>
    </source>
</evidence>
<evidence type="ECO:0000313" key="6">
    <source>
        <dbReference type="Proteomes" id="UP000334019"/>
    </source>
</evidence>
<dbReference type="RefSeq" id="WP_153758130.1">
    <property type="nucleotide sequence ID" value="NZ_CP045851.1"/>
</dbReference>
<feature type="domain" description="AMP-binding enzyme C-terminal" evidence="4">
    <location>
        <begin position="418"/>
        <end position="496"/>
    </location>
</feature>
<evidence type="ECO:0000256" key="1">
    <source>
        <dbReference type="ARBA" id="ARBA00006432"/>
    </source>
</evidence>
<dbReference type="EMBL" id="CP045851">
    <property type="protein sequence ID" value="QGG94024.1"/>
    <property type="molecule type" value="Genomic_DNA"/>
</dbReference>
<dbReference type="PANTHER" id="PTHR43201:SF5">
    <property type="entry name" value="MEDIUM-CHAIN ACYL-COA LIGASE ACSF2, MITOCHONDRIAL"/>
    <property type="match status" value="1"/>
</dbReference>
<evidence type="ECO:0000259" key="3">
    <source>
        <dbReference type="Pfam" id="PF00501"/>
    </source>
</evidence>
<dbReference type="PROSITE" id="PS00455">
    <property type="entry name" value="AMP_BINDING"/>
    <property type="match status" value="1"/>
</dbReference>
<evidence type="ECO:0000313" key="5">
    <source>
        <dbReference type="EMBL" id="QGG94024.1"/>
    </source>
</evidence>
<dbReference type="InterPro" id="IPR042099">
    <property type="entry name" value="ANL_N_sf"/>
</dbReference>
<dbReference type="GO" id="GO:0031956">
    <property type="term" value="F:medium-chain fatty acid-CoA ligase activity"/>
    <property type="evidence" value="ECO:0007669"/>
    <property type="project" value="TreeGrafter"/>
</dbReference>
<keyword evidence="2" id="KW-0436">Ligase</keyword>
<dbReference type="Pfam" id="PF13193">
    <property type="entry name" value="AMP-binding_C"/>
    <property type="match status" value="1"/>
</dbReference>
<reference evidence="5 6" key="1">
    <citation type="submission" date="2019-11" db="EMBL/GenBank/DDBJ databases">
        <authorList>
            <person name="He Y."/>
        </authorList>
    </citation>
    <scope>NUCLEOTIDE SEQUENCE [LARGE SCALE GENOMIC DNA]</scope>
    <source>
        <strain evidence="5 6">SCSIO 58843</strain>
    </source>
</reference>
<name>A0A5Q2REI7_9ACTN</name>
<protein>
    <submittedName>
        <fullName evidence="5">AMP-binding protein</fullName>
    </submittedName>
</protein>
<dbReference type="Proteomes" id="UP000334019">
    <property type="component" value="Chromosome"/>
</dbReference>
<dbReference type="Gene3D" id="3.40.50.12780">
    <property type="entry name" value="N-terminal domain of ligase-like"/>
    <property type="match status" value="1"/>
</dbReference>
<dbReference type="AlphaFoldDB" id="A0A5Q2REI7"/>
<dbReference type="InterPro" id="IPR000873">
    <property type="entry name" value="AMP-dep_synth/lig_dom"/>
</dbReference>
<dbReference type="SUPFAM" id="SSF56801">
    <property type="entry name" value="Acetyl-CoA synthetase-like"/>
    <property type="match status" value="1"/>
</dbReference>
<dbReference type="InterPro" id="IPR045851">
    <property type="entry name" value="AMP-bd_C_sf"/>
</dbReference>
<dbReference type="GO" id="GO:0006631">
    <property type="term" value="P:fatty acid metabolic process"/>
    <property type="evidence" value="ECO:0007669"/>
    <property type="project" value="TreeGrafter"/>
</dbReference>
<gene>
    <name evidence="5" type="ORF">GH723_02275</name>
</gene>
<evidence type="ECO:0000259" key="4">
    <source>
        <dbReference type="Pfam" id="PF13193"/>
    </source>
</evidence>
<organism evidence="5 6">
    <name type="scientific">Actinomarinicola tropica</name>
    <dbReference type="NCBI Taxonomy" id="2789776"/>
    <lineage>
        <taxon>Bacteria</taxon>
        <taxon>Bacillati</taxon>
        <taxon>Actinomycetota</taxon>
        <taxon>Acidimicrobiia</taxon>
        <taxon>Acidimicrobiales</taxon>
        <taxon>Iamiaceae</taxon>
        <taxon>Actinomarinicola</taxon>
    </lineage>
</organism>
<dbReference type="KEGG" id="atq:GH723_02275"/>
<proteinExistence type="inferred from homology"/>